<feature type="active site" evidence="5 6">
    <location>
        <position position="185"/>
    </location>
</feature>
<dbReference type="GO" id="GO:0032259">
    <property type="term" value="P:methylation"/>
    <property type="evidence" value="ECO:0007669"/>
    <property type="project" value="UniProtKB-KW"/>
</dbReference>
<dbReference type="InterPro" id="IPR035909">
    <property type="entry name" value="CheB_C"/>
</dbReference>
<keyword evidence="1 5" id="KW-0963">Cytoplasm</keyword>
<organism evidence="10 11">
    <name type="scientific">Bdellovibrio reynosensis</name>
    <dbReference type="NCBI Taxonomy" id="2835041"/>
    <lineage>
        <taxon>Bacteria</taxon>
        <taxon>Pseudomonadati</taxon>
        <taxon>Bdellovibrionota</taxon>
        <taxon>Bdellovibrionia</taxon>
        <taxon>Bdellovibrionales</taxon>
        <taxon>Pseudobdellovibrionaceae</taxon>
        <taxon>Bdellovibrio</taxon>
    </lineage>
</organism>
<feature type="domain" description="CheB-type methylesterase" evidence="9">
    <location>
        <begin position="175"/>
        <end position="367"/>
    </location>
</feature>
<comment type="catalytic activity">
    <reaction evidence="5">
        <text>L-glutaminyl-[protein] + H2O = L-glutamyl-[protein] + NH4(+)</text>
        <dbReference type="Rhea" id="RHEA:16441"/>
        <dbReference type="Rhea" id="RHEA-COMP:10207"/>
        <dbReference type="Rhea" id="RHEA-COMP:10208"/>
        <dbReference type="ChEBI" id="CHEBI:15377"/>
        <dbReference type="ChEBI" id="CHEBI:28938"/>
        <dbReference type="ChEBI" id="CHEBI:29973"/>
        <dbReference type="ChEBI" id="CHEBI:30011"/>
        <dbReference type="EC" id="3.5.1.44"/>
    </reaction>
</comment>
<evidence type="ECO:0000313" key="10">
    <source>
        <dbReference type="EMBL" id="UOF00191.1"/>
    </source>
</evidence>
<keyword evidence="3 5" id="KW-0378">Hydrolase</keyword>
<dbReference type="InterPro" id="IPR011006">
    <property type="entry name" value="CheY-like_superfamily"/>
</dbReference>
<reference evidence="10" key="1">
    <citation type="submission" date="2022-03" db="EMBL/GenBank/DDBJ databases">
        <title>Genome Identification and Characterization of new species Bdellovibrio reynosense LBG001 sp. nov. from a Mexico soil sample.</title>
        <authorList>
            <person name="Camilli A."/>
            <person name="Ajao Y."/>
            <person name="Guo X."/>
        </authorList>
    </citation>
    <scope>NUCLEOTIDE SEQUENCE</scope>
    <source>
        <strain evidence="10">LBG001</strain>
    </source>
</reference>
<keyword evidence="10" id="KW-0808">Transferase</keyword>
<dbReference type="InterPro" id="IPR000673">
    <property type="entry name" value="Sig_transdc_resp-reg_Me-estase"/>
</dbReference>
<evidence type="ECO:0000256" key="7">
    <source>
        <dbReference type="PROSITE-ProRule" id="PRU00169"/>
    </source>
</evidence>
<keyword evidence="2 5" id="KW-0145">Chemotaxis</keyword>
<dbReference type="NCBIfam" id="NF001965">
    <property type="entry name" value="PRK00742.1"/>
    <property type="match status" value="1"/>
</dbReference>
<keyword evidence="10" id="KW-0489">Methyltransferase</keyword>
<dbReference type="PIRSF" id="PIRSF000876">
    <property type="entry name" value="RR_chemtxs_CheB"/>
    <property type="match status" value="1"/>
</dbReference>
<dbReference type="Proteomes" id="UP000830116">
    <property type="component" value="Chromosome"/>
</dbReference>
<dbReference type="PANTHER" id="PTHR42872">
    <property type="entry name" value="PROTEIN-GLUTAMATE METHYLESTERASE/PROTEIN-GLUTAMINE GLUTAMINASE"/>
    <property type="match status" value="1"/>
</dbReference>
<dbReference type="GO" id="GO:0008984">
    <property type="term" value="F:protein-glutamate methylesterase activity"/>
    <property type="evidence" value="ECO:0007669"/>
    <property type="project" value="UniProtKB-EC"/>
</dbReference>
<dbReference type="CDD" id="cd16432">
    <property type="entry name" value="CheB_Rec"/>
    <property type="match status" value="1"/>
</dbReference>
<dbReference type="EC" id="3.1.1.61" evidence="5"/>
<feature type="active site" evidence="5 6">
    <location>
        <position position="309"/>
    </location>
</feature>
<gene>
    <name evidence="5 10" type="primary">cheB</name>
    <name evidence="10" type="ORF">MNR06_10805</name>
</gene>
<feature type="modified residue" description="4-aspartylphosphate" evidence="5 7">
    <location>
        <position position="54"/>
    </location>
</feature>
<evidence type="ECO:0000256" key="4">
    <source>
        <dbReference type="ARBA" id="ARBA00048267"/>
    </source>
</evidence>
<comment type="subcellular location">
    <subcellularLocation>
        <location evidence="5">Cytoplasm</location>
    </subcellularLocation>
</comment>
<dbReference type="Gene3D" id="3.40.50.180">
    <property type="entry name" value="Methylesterase CheB, C-terminal domain"/>
    <property type="match status" value="1"/>
</dbReference>
<comment type="PTM">
    <text evidence="5">Phosphorylated by CheA. Phosphorylation of the N-terminal regulatory domain activates the methylesterase activity.</text>
</comment>
<feature type="active site" evidence="5 6">
    <location>
        <position position="212"/>
    </location>
</feature>
<dbReference type="Pfam" id="PF00072">
    <property type="entry name" value="Response_reg"/>
    <property type="match status" value="1"/>
</dbReference>
<comment type="similarity">
    <text evidence="5">Belongs to the CheB family.</text>
</comment>
<dbReference type="SUPFAM" id="SSF52738">
    <property type="entry name" value="Methylesterase CheB, C-terminal domain"/>
    <property type="match status" value="1"/>
</dbReference>
<sequence>MRKILIVDDSSVMRSQLSAALRAAPGIEVVGTAQNGAIALTMLKEKQIDLAIVDVEMPEMNGLELLDAMNKHNIKVKTIMFAGATKGSALASLKALNRGAFDFVQKPNFTPEELQSPGGLSEKIRSLLLPKIELAFSAGLIHTDRSTTTISTAAPNSLSSTPPPVSYPPIRWNTFLTKAIVIGSSTGGPTALEKVFTNFNTQINVPIFIVQHMPPVFTAALGERLSELSGLKVAEAKDLELVEPNRVYIAPGNYHMRVVKGLGGNLQIKLDQGPQRQSVRPAVDNLFESAAEIYGQNLLGFVFTGMGADGREGALAIKKAGGGVVIQDKETCVVYGMPKAVADSGAFDKQLSLEEMRSFLIEQSSSILKRKAT</sequence>
<accession>A0ABY4C989</accession>
<comment type="catalytic activity">
    <reaction evidence="4 5">
        <text>[protein]-L-glutamate 5-O-methyl ester + H2O = L-glutamyl-[protein] + methanol + H(+)</text>
        <dbReference type="Rhea" id="RHEA:23236"/>
        <dbReference type="Rhea" id="RHEA-COMP:10208"/>
        <dbReference type="Rhea" id="RHEA-COMP:10311"/>
        <dbReference type="ChEBI" id="CHEBI:15377"/>
        <dbReference type="ChEBI" id="CHEBI:15378"/>
        <dbReference type="ChEBI" id="CHEBI:17790"/>
        <dbReference type="ChEBI" id="CHEBI:29973"/>
        <dbReference type="ChEBI" id="CHEBI:82795"/>
        <dbReference type="EC" id="3.1.1.61"/>
    </reaction>
</comment>
<dbReference type="PROSITE" id="PS50110">
    <property type="entry name" value="RESPONSE_REGULATORY"/>
    <property type="match status" value="1"/>
</dbReference>
<evidence type="ECO:0000259" key="9">
    <source>
        <dbReference type="PROSITE" id="PS50122"/>
    </source>
</evidence>
<dbReference type="EMBL" id="CP093442">
    <property type="protein sequence ID" value="UOF00191.1"/>
    <property type="molecule type" value="Genomic_DNA"/>
</dbReference>
<dbReference type="SMART" id="SM00448">
    <property type="entry name" value="REC"/>
    <property type="match status" value="1"/>
</dbReference>
<dbReference type="Pfam" id="PF01339">
    <property type="entry name" value="CheB_methylest"/>
    <property type="match status" value="1"/>
</dbReference>
<dbReference type="PANTHER" id="PTHR42872:SF6">
    <property type="entry name" value="PROTEIN-GLUTAMATE METHYLESTERASE_PROTEIN-GLUTAMINE GLUTAMINASE"/>
    <property type="match status" value="1"/>
</dbReference>
<dbReference type="Gene3D" id="3.40.50.2300">
    <property type="match status" value="1"/>
</dbReference>
<dbReference type="GO" id="GO:0008168">
    <property type="term" value="F:methyltransferase activity"/>
    <property type="evidence" value="ECO:0007669"/>
    <property type="project" value="UniProtKB-KW"/>
</dbReference>
<evidence type="ECO:0000256" key="5">
    <source>
        <dbReference type="HAMAP-Rule" id="MF_00099"/>
    </source>
</evidence>
<keyword evidence="5 7" id="KW-0597">Phosphoprotein</keyword>
<dbReference type="PROSITE" id="PS50122">
    <property type="entry name" value="CHEB"/>
    <property type="match status" value="1"/>
</dbReference>
<dbReference type="HAMAP" id="MF_00099">
    <property type="entry name" value="CheB_chemtxs"/>
    <property type="match status" value="1"/>
</dbReference>
<evidence type="ECO:0000256" key="1">
    <source>
        <dbReference type="ARBA" id="ARBA00022490"/>
    </source>
</evidence>
<evidence type="ECO:0000259" key="8">
    <source>
        <dbReference type="PROSITE" id="PS50110"/>
    </source>
</evidence>
<dbReference type="InterPro" id="IPR008248">
    <property type="entry name" value="CheB-like"/>
</dbReference>
<comment type="function">
    <text evidence="5">Involved in chemotaxis. Part of a chemotaxis signal transduction system that modulates chemotaxis in response to various stimuli. Catalyzes the demethylation of specific methylglutamate residues introduced into the chemoreceptors (methyl-accepting chemotaxis proteins or MCP) by CheR. Also mediates the irreversible deamidation of specific glutamine residues to glutamic acid.</text>
</comment>
<protein>
    <recommendedName>
        <fullName evidence="5">Protein-glutamate methylesterase/protein-glutamine glutaminase</fullName>
        <ecNumber evidence="5">3.1.1.61</ecNumber>
        <ecNumber evidence="5">3.5.1.44</ecNumber>
    </recommendedName>
</protein>
<feature type="domain" description="Response regulatory" evidence="8">
    <location>
        <begin position="3"/>
        <end position="121"/>
    </location>
</feature>
<name>A0ABY4C989_9BACT</name>
<dbReference type="CDD" id="cd17541">
    <property type="entry name" value="REC_CheB-like"/>
    <property type="match status" value="1"/>
</dbReference>
<comment type="domain">
    <text evidence="5">Contains a C-terminal catalytic domain, and an N-terminal region which modulates catalytic activity.</text>
</comment>
<dbReference type="RefSeq" id="WP_243535915.1">
    <property type="nucleotide sequence ID" value="NZ_CP093442.1"/>
</dbReference>
<keyword evidence="11" id="KW-1185">Reference proteome</keyword>
<proteinExistence type="inferred from homology"/>
<dbReference type="EC" id="3.5.1.44" evidence="5"/>
<evidence type="ECO:0000256" key="2">
    <source>
        <dbReference type="ARBA" id="ARBA00022500"/>
    </source>
</evidence>
<evidence type="ECO:0000256" key="6">
    <source>
        <dbReference type="PROSITE-ProRule" id="PRU00050"/>
    </source>
</evidence>
<evidence type="ECO:0000313" key="11">
    <source>
        <dbReference type="Proteomes" id="UP000830116"/>
    </source>
</evidence>
<dbReference type="InterPro" id="IPR001789">
    <property type="entry name" value="Sig_transdc_resp-reg_receiver"/>
</dbReference>
<dbReference type="SUPFAM" id="SSF52172">
    <property type="entry name" value="CheY-like"/>
    <property type="match status" value="1"/>
</dbReference>
<evidence type="ECO:0000256" key="3">
    <source>
        <dbReference type="ARBA" id="ARBA00022801"/>
    </source>
</evidence>